<protein>
    <submittedName>
        <fullName evidence="1">Uncharacterized protein</fullName>
    </submittedName>
</protein>
<proteinExistence type="predicted"/>
<dbReference type="Proteomes" id="UP001075354">
    <property type="component" value="Chromosome 10"/>
</dbReference>
<sequence length="94" mass="9992">MCSGHAVKRLTSSICAYALASPTSLSTDNVLLITNVMCSSIFGGFTPEDFIMESALQRKPAIFYLCVLKTVLGHCSRSGEGAASELQHASSSFQ</sequence>
<comment type="caution">
    <text evidence="1">The sequence shown here is derived from an EMBL/GenBank/DDBJ whole genome shotgun (WGS) entry which is preliminary data.</text>
</comment>
<gene>
    <name evidence="1" type="ORF">ONE63_001080</name>
</gene>
<organism evidence="1 2">
    <name type="scientific">Megalurothrips usitatus</name>
    <name type="common">bean blossom thrips</name>
    <dbReference type="NCBI Taxonomy" id="439358"/>
    <lineage>
        <taxon>Eukaryota</taxon>
        <taxon>Metazoa</taxon>
        <taxon>Ecdysozoa</taxon>
        <taxon>Arthropoda</taxon>
        <taxon>Hexapoda</taxon>
        <taxon>Insecta</taxon>
        <taxon>Pterygota</taxon>
        <taxon>Neoptera</taxon>
        <taxon>Paraneoptera</taxon>
        <taxon>Thysanoptera</taxon>
        <taxon>Terebrantia</taxon>
        <taxon>Thripoidea</taxon>
        <taxon>Thripidae</taxon>
        <taxon>Megalurothrips</taxon>
    </lineage>
</organism>
<dbReference type="EMBL" id="JAPTSV010000010">
    <property type="protein sequence ID" value="KAJ1523193.1"/>
    <property type="molecule type" value="Genomic_DNA"/>
</dbReference>
<evidence type="ECO:0000313" key="1">
    <source>
        <dbReference type="EMBL" id="KAJ1523193.1"/>
    </source>
</evidence>
<dbReference type="AlphaFoldDB" id="A0AAV7XEP8"/>
<reference evidence="1" key="1">
    <citation type="submission" date="2022-12" db="EMBL/GenBank/DDBJ databases">
        <title>Chromosome-level genome assembly of the bean flower thrips Megalurothrips usitatus.</title>
        <authorList>
            <person name="Ma L."/>
            <person name="Liu Q."/>
            <person name="Li H."/>
            <person name="Cai W."/>
        </authorList>
    </citation>
    <scope>NUCLEOTIDE SEQUENCE</scope>
    <source>
        <strain evidence="1">Cailab_2022a</strain>
    </source>
</reference>
<name>A0AAV7XEP8_9NEOP</name>
<evidence type="ECO:0000313" key="2">
    <source>
        <dbReference type="Proteomes" id="UP001075354"/>
    </source>
</evidence>
<accession>A0AAV7XEP8</accession>
<keyword evidence="2" id="KW-1185">Reference proteome</keyword>